<accession>X1GV17</accession>
<reference evidence="1" key="1">
    <citation type="journal article" date="2014" name="Front. Microbiol.">
        <title>High frequency of phylogenetically diverse reductive dehalogenase-homologous genes in deep subseafloor sedimentary metagenomes.</title>
        <authorList>
            <person name="Kawai M."/>
            <person name="Futagami T."/>
            <person name="Toyoda A."/>
            <person name="Takaki Y."/>
            <person name="Nishi S."/>
            <person name="Hori S."/>
            <person name="Arai W."/>
            <person name="Tsubouchi T."/>
            <person name="Morono Y."/>
            <person name="Uchiyama I."/>
            <person name="Ito T."/>
            <person name="Fujiyama A."/>
            <person name="Inagaki F."/>
            <person name="Takami H."/>
        </authorList>
    </citation>
    <scope>NUCLEOTIDE SEQUENCE</scope>
    <source>
        <strain evidence="1">Expedition CK06-06</strain>
    </source>
</reference>
<dbReference type="AlphaFoldDB" id="X1GV17"/>
<dbReference type="InterPro" id="IPR015421">
    <property type="entry name" value="PyrdxlP-dep_Trfase_major"/>
</dbReference>
<name>X1GV17_9ZZZZ</name>
<protein>
    <submittedName>
        <fullName evidence="1">Uncharacterized protein</fullName>
    </submittedName>
</protein>
<sequence>MKLAIQISLTGMLKDGLGQRVYAGCRYIDKIEAMCMDLTKEYFSCIITD</sequence>
<gene>
    <name evidence="1" type="ORF">S03H2_20410</name>
</gene>
<feature type="non-terminal residue" evidence="1">
    <location>
        <position position="49"/>
    </location>
</feature>
<proteinExistence type="predicted"/>
<dbReference type="EMBL" id="BARU01010754">
    <property type="protein sequence ID" value="GAH36863.1"/>
    <property type="molecule type" value="Genomic_DNA"/>
</dbReference>
<organism evidence="1">
    <name type="scientific">marine sediment metagenome</name>
    <dbReference type="NCBI Taxonomy" id="412755"/>
    <lineage>
        <taxon>unclassified sequences</taxon>
        <taxon>metagenomes</taxon>
        <taxon>ecological metagenomes</taxon>
    </lineage>
</organism>
<dbReference type="Gene3D" id="3.40.640.10">
    <property type="entry name" value="Type I PLP-dependent aspartate aminotransferase-like (Major domain)"/>
    <property type="match status" value="1"/>
</dbReference>
<evidence type="ECO:0000313" key="1">
    <source>
        <dbReference type="EMBL" id="GAH36863.1"/>
    </source>
</evidence>
<comment type="caution">
    <text evidence="1">The sequence shown here is derived from an EMBL/GenBank/DDBJ whole genome shotgun (WGS) entry which is preliminary data.</text>
</comment>